<evidence type="ECO:0000313" key="2">
    <source>
        <dbReference type="Proteomes" id="UP000540989"/>
    </source>
</evidence>
<dbReference type="EMBL" id="JACHIP010000024">
    <property type="protein sequence ID" value="MBB5060983.1"/>
    <property type="molecule type" value="Genomic_DNA"/>
</dbReference>
<organism evidence="1 2">
    <name type="scientific">Granulicella aggregans</name>
    <dbReference type="NCBI Taxonomy" id="474949"/>
    <lineage>
        <taxon>Bacteria</taxon>
        <taxon>Pseudomonadati</taxon>
        <taxon>Acidobacteriota</taxon>
        <taxon>Terriglobia</taxon>
        <taxon>Terriglobales</taxon>
        <taxon>Acidobacteriaceae</taxon>
        <taxon>Granulicella</taxon>
    </lineage>
</organism>
<keyword evidence="2" id="KW-1185">Reference proteome</keyword>
<name>A0A7W7ZJE5_9BACT</name>
<comment type="caution">
    <text evidence="1">The sequence shown here is derived from an EMBL/GenBank/DDBJ whole genome shotgun (WGS) entry which is preliminary data.</text>
</comment>
<evidence type="ECO:0000313" key="1">
    <source>
        <dbReference type="EMBL" id="MBB5060983.1"/>
    </source>
</evidence>
<protein>
    <submittedName>
        <fullName evidence="1">Uncharacterized protein</fullName>
    </submittedName>
</protein>
<sequence>MRRLIFWTTVVSGIAAAYLLYKKGVPPGTIASEVIANPVGTLIHEL</sequence>
<accession>A0A7W7ZJE5</accession>
<dbReference type="Proteomes" id="UP000540989">
    <property type="component" value="Unassembled WGS sequence"/>
</dbReference>
<dbReference type="AlphaFoldDB" id="A0A7W7ZJE5"/>
<gene>
    <name evidence="1" type="ORF">HDF16_005719</name>
</gene>
<reference evidence="1 2" key="1">
    <citation type="submission" date="2020-08" db="EMBL/GenBank/DDBJ databases">
        <title>Genomic Encyclopedia of Type Strains, Phase IV (KMG-V): Genome sequencing to study the core and pangenomes of soil and plant-associated prokaryotes.</title>
        <authorList>
            <person name="Whitman W."/>
        </authorList>
    </citation>
    <scope>NUCLEOTIDE SEQUENCE [LARGE SCALE GENOMIC DNA]</scope>
    <source>
        <strain evidence="1 2">M8UP14</strain>
    </source>
</reference>
<proteinExistence type="predicted"/>